<keyword evidence="8" id="KW-1185">Reference proteome</keyword>
<dbReference type="SUPFAM" id="SSF55920">
    <property type="entry name" value="Creatinase/aminopeptidase"/>
    <property type="match status" value="1"/>
</dbReference>
<evidence type="ECO:0000259" key="5">
    <source>
        <dbReference type="Pfam" id="PF01321"/>
    </source>
</evidence>
<dbReference type="Pfam" id="PF00557">
    <property type="entry name" value="Peptidase_M24"/>
    <property type="match status" value="1"/>
</dbReference>
<gene>
    <name evidence="7" type="ORF">A6A04_00740</name>
</gene>
<accession>A0A178MUE2</accession>
<dbReference type="RefSeq" id="WP_068491095.1">
    <property type="nucleotide sequence ID" value="NZ_LWQT01000044.1"/>
</dbReference>
<protein>
    <submittedName>
        <fullName evidence="7">X-Pro aminopeptidase</fullName>
    </submittedName>
</protein>
<evidence type="ECO:0000259" key="4">
    <source>
        <dbReference type="Pfam" id="PF00557"/>
    </source>
</evidence>
<evidence type="ECO:0000256" key="2">
    <source>
        <dbReference type="ARBA" id="ARBA00022723"/>
    </source>
</evidence>
<dbReference type="FunFam" id="3.90.230.10:FF:000009">
    <property type="entry name" value="xaa-Pro aminopeptidase 2"/>
    <property type="match status" value="1"/>
</dbReference>
<dbReference type="InterPro" id="IPR000587">
    <property type="entry name" value="Creatinase_N"/>
</dbReference>
<dbReference type="GO" id="GO:0005737">
    <property type="term" value="C:cytoplasm"/>
    <property type="evidence" value="ECO:0007669"/>
    <property type="project" value="UniProtKB-ARBA"/>
</dbReference>
<dbReference type="EMBL" id="LWQT01000044">
    <property type="protein sequence ID" value="OAN52253.1"/>
    <property type="molecule type" value="Genomic_DNA"/>
</dbReference>
<evidence type="ECO:0000259" key="6">
    <source>
        <dbReference type="Pfam" id="PF16188"/>
    </source>
</evidence>
<comment type="caution">
    <text evidence="7">The sequence shown here is derived from an EMBL/GenBank/DDBJ whole genome shotgun (WGS) entry which is preliminary data.</text>
</comment>
<keyword evidence="7" id="KW-0031">Aminopeptidase</keyword>
<feature type="domain" description="Peptidase M24" evidence="4">
    <location>
        <begin position="319"/>
        <end position="531"/>
    </location>
</feature>
<keyword evidence="7" id="KW-0645">Protease</keyword>
<proteinExistence type="inferred from homology"/>
<evidence type="ECO:0000256" key="3">
    <source>
        <dbReference type="ARBA" id="ARBA00022801"/>
    </source>
</evidence>
<dbReference type="GO" id="GO:0046872">
    <property type="term" value="F:metal ion binding"/>
    <property type="evidence" value="ECO:0007669"/>
    <property type="project" value="UniProtKB-KW"/>
</dbReference>
<organism evidence="7 8">
    <name type="scientific">Paramagnetospirillum marisnigri</name>
    <dbReference type="NCBI Taxonomy" id="1285242"/>
    <lineage>
        <taxon>Bacteria</taxon>
        <taxon>Pseudomonadati</taxon>
        <taxon>Pseudomonadota</taxon>
        <taxon>Alphaproteobacteria</taxon>
        <taxon>Rhodospirillales</taxon>
        <taxon>Magnetospirillaceae</taxon>
        <taxon>Paramagnetospirillum</taxon>
    </lineage>
</organism>
<evidence type="ECO:0000313" key="8">
    <source>
        <dbReference type="Proteomes" id="UP000078428"/>
    </source>
</evidence>
<dbReference type="CDD" id="cd01085">
    <property type="entry name" value="APP"/>
    <property type="match status" value="1"/>
</dbReference>
<dbReference type="PANTHER" id="PTHR43763">
    <property type="entry name" value="XAA-PRO AMINOPEPTIDASE 1"/>
    <property type="match status" value="1"/>
</dbReference>
<keyword evidence="3" id="KW-0378">Hydrolase</keyword>
<comment type="similarity">
    <text evidence="1">Belongs to the peptidase M24B family.</text>
</comment>
<reference evidence="7 8" key="1">
    <citation type="submission" date="2016-04" db="EMBL/GenBank/DDBJ databases">
        <title>Draft genome sequence of freshwater magnetotactic bacteria Magnetospirillum marisnigri SP-1 and Magnetospirillum moscoviense BB-1.</title>
        <authorList>
            <person name="Koziaeva V."/>
            <person name="Dziuba M.V."/>
            <person name="Ivanov T.M."/>
            <person name="Kuznetsov B."/>
            <person name="Grouzdev D.S."/>
        </authorList>
    </citation>
    <scope>NUCLEOTIDE SEQUENCE [LARGE SCALE GENOMIC DNA]</scope>
    <source>
        <strain evidence="7 8">SP-1</strain>
    </source>
</reference>
<feature type="domain" description="Peptidase M24 C-terminal" evidence="6">
    <location>
        <begin position="545"/>
        <end position="603"/>
    </location>
</feature>
<keyword evidence="2" id="KW-0479">Metal-binding</keyword>
<dbReference type="Proteomes" id="UP000078428">
    <property type="component" value="Unassembled WGS sequence"/>
</dbReference>
<dbReference type="InterPro" id="IPR029149">
    <property type="entry name" value="Creatin/AminoP/Spt16_N"/>
</dbReference>
<dbReference type="SUPFAM" id="SSF53092">
    <property type="entry name" value="Creatinase/prolidase N-terminal domain"/>
    <property type="match status" value="1"/>
</dbReference>
<dbReference type="Pfam" id="PF01321">
    <property type="entry name" value="Creatinase_N"/>
    <property type="match status" value="1"/>
</dbReference>
<sequence length="617" mass="66623">MTDDCAITGPAAPQRLDALRAELARRGLTGFMVPRSDEHQGEYVPPSAQRLAWLTGFSGSAGAAVVLVDRAAIFVDGRYTLQVRAEVDTTRFQPLHLVEQPPTRWLGEVLAKGDRLGFDPWLHTADQVEALRLACERVGAELVACPDNPLDAVWLDRPLPPMAPVEVQDEALAGLGSIDKRRDIAAALAAEQLSALVLSAPDSIAWLLNVRGGDVAYTPLPLSFAVLHDDASVDWFIHAAKLPDGLAAHLGPDIRVRPPTDLEAELERLGRLGARVRVDAATAPARISELLAAAGARLERGADPCQLPKACKNPVELAGLRAAHRRDGAAMARFLCWLDRQAPGGQVDELMAAAALEGFRRPGENFRGLSFPTISGAGPNGAIVHYRSSPATNRHLMPGELYLVDSGAQYRDGTTDVTRTVAVGKPRPRQRRHFTLVLRGHVALARSLFPVGTTGSQLDVLARQPLWGEGLDYDHGTGHGVGSYLSVHEGPQRISKLGNSVALKPGMVLSIEPGYYKAGAYGIRIENLVAVVPVKTPAGGERALLGFETLTLAPIDRALIDTRLLTSEEIGWLDAYHARVRDEISPLVEPQVAQWLEQATRPLSPARSIPARERNRR</sequence>
<dbReference type="InterPro" id="IPR032416">
    <property type="entry name" value="Peptidase_M24_C"/>
</dbReference>
<dbReference type="Gene3D" id="3.90.230.10">
    <property type="entry name" value="Creatinase/methionine aminopeptidase superfamily"/>
    <property type="match status" value="1"/>
</dbReference>
<dbReference type="Pfam" id="PF16189">
    <property type="entry name" value="Creatinase_N_2"/>
    <property type="match status" value="1"/>
</dbReference>
<dbReference type="AlphaFoldDB" id="A0A178MUE2"/>
<dbReference type="Gene3D" id="3.40.350.10">
    <property type="entry name" value="Creatinase/prolidase N-terminal domain"/>
    <property type="match status" value="2"/>
</dbReference>
<dbReference type="InterPro" id="IPR000994">
    <property type="entry name" value="Pept_M24"/>
</dbReference>
<feature type="domain" description="Creatinase N-terminal" evidence="5">
    <location>
        <begin position="15"/>
        <end position="143"/>
    </location>
</feature>
<dbReference type="InterPro" id="IPR036005">
    <property type="entry name" value="Creatinase/aminopeptidase-like"/>
</dbReference>
<dbReference type="Pfam" id="PF16188">
    <property type="entry name" value="Peptidase_M24_C"/>
    <property type="match status" value="1"/>
</dbReference>
<evidence type="ECO:0000313" key="7">
    <source>
        <dbReference type="EMBL" id="OAN52253.1"/>
    </source>
</evidence>
<dbReference type="OrthoDB" id="9806388at2"/>
<dbReference type="PANTHER" id="PTHR43763:SF6">
    <property type="entry name" value="XAA-PRO AMINOPEPTIDASE 1"/>
    <property type="match status" value="1"/>
</dbReference>
<evidence type="ECO:0000256" key="1">
    <source>
        <dbReference type="ARBA" id="ARBA00008766"/>
    </source>
</evidence>
<dbReference type="InterPro" id="IPR050422">
    <property type="entry name" value="X-Pro_aminopeptidase_P"/>
</dbReference>
<dbReference type="InterPro" id="IPR033740">
    <property type="entry name" value="Pept_M24B"/>
</dbReference>
<name>A0A178MUE2_9PROT</name>
<dbReference type="STRING" id="1285242.A6A04_00740"/>
<dbReference type="GO" id="GO:0070006">
    <property type="term" value="F:metalloaminopeptidase activity"/>
    <property type="evidence" value="ECO:0007669"/>
    <property type="project" value="InterPro"/>
</dbReference>